<reference evidence="1 2" key="1">
    <citation type="submission" date="2020-01" db="EMBL/GenBank/DDBJ databases">
        <title>Insect and environment-associated Actinomycetes.</title>
        <authorList>
            <person name="Currrie C."/>
            <person name="Chevrette M."/>
            <person name="Carlson C."/>
            <person name="Stubbendieck R."/>
            <person name="Wendt-Pienkowski E."/>
        </authorList>
    </citation>
    <scope>NUCLEOTIDE SEQUENCE [LARGE SCALE GENOMIC DNA]</scope>
    <source>
        <strain evidence="1 2">SID7590</strain>
    </source>
</reference>
<evidence type="ECO:0008006" key="3">
    <source>
        <dbReference type="Google" id="ProtNLM"/>
    </source>
</evidence>
<dbReference type="EMBL" id="JAAGMP010000808">
    <property type="protein sequence ID" value="NEC20119.1"/>
    <property type="molecule type" value="Genomic_DNA"/>
</dbReference>
<evidence type="ECO:0000313" key="2">
    <source>
        <dbReference type="Proteomes" id="UP000469670"/>
    </source>
</evidence>
<protein>
    <recommendedName>
        <fullName evidence="3">GIY-YIG nuclease family protein</fullName>
    </recommendedName>
</protein>
<proteinExistence type="predicted"/>
<comment type="caution">
    <text evidence="1">The sequence shown here is derived from an EMBL/GenBank/DDBJ whole genome shotgun (WGS) entry which is preliminary data.</text>
</comment>
<dbReference type="Proteomes" id="UP000469670">
    <property type="component" value="Unassembled WGS sequence"/>
</dbReference>
<dbReference type="RefSeq" id="WP_164203703.1">
    <property type="nucleotide sequence ID" value="NZ_JAAGMP010000808.1"/>
</dbReference>
<gene>
    <name evidence="1" type="ORF">G3I50_17950</name>
</gene>
<organism evidence="1 2">
    <name type="scientific">Streptomyces parvus</name>
    <dbReference type="NCBI Taxonomy" id="66428"/>
    <lineage>
        <taxon>Bacteria</taxon>
        <taxon>Bacillati</taxon>
        <taxon>Actinomycetota</taxon>
        <taxon>Actinomycetes</taxon>
        <taxon>Kitasatosporales</taxon>
        <taxon>Streptomycetaceae</taxon>
        <taxon>Streptomyces</taxon>
    </lineage>
</organism>
<name>A0A7K3RY87_9ACTN</name>
<sequence>MDTIPLETAKVAEVPDSAGIYQLFHNGRAVFAGRADRSLRSQLFKVQRKLIGRQHISVQEMAFRVVPMDAPLVDIAPERLIIQSTDHPWNQIGFGFKDPGRKRDRASLTSSHFDLQYPIDLDWIIPQEITGESLPQLLQSIRSSLPYLFRYGKNYPDEPSNNFRISHRTPAREVFAALSEGPLRGWQITAKPGYVIAYEESYDYPQSLDVFRQ</sequence>
<accession>A0A7K3RY87</accession>
<dbReference type="AlphaFoldDB" id="A0A7K3RY87"/>
<evidence type="ECO:0000313" key="1">
    <source>
        <dbReference type="EMBL" id="NEC20119.1"/>
    </source>
</evidence>